<feature type="non-terminal residue" evidence="1">
    <location>
        <position position="1"/>
    </location>
</feature>
<organism evidence="1 2">
    <name type="scientific">Sediminicurvatus halobius</name>
    <dbReference type="NCBI Taxonomy" id="2182432"/>
    <lineage>
        <taxon>Bacteria</taxon>
        <taxon>Pseudomonadati</taxon>
        <taxon>Pseudomonadota</taxon>
        <taxon>Gammaproteobacteria</taxon>
        <taxon>Chromatiales</taxon>
        <taxon>Ectothiorhodospiraceae</taxon>
        <taxon>Sediminicurvatus</taxon>
    </lineage>
</organism>
<gene>
    <name evidence="1" type="ORF">DEM34_19255</name>
</gene>
<name>A0A2U2MVL0_9GAMM</name>
<comment type="caution">
    <text evidence="1">The sequence shown here is derived from an EMBL/GenBank/DDBJ whole genome shotgun (WGS) entry which is preliminary data.</text>
</comment>
<dbReference type="OrthoDB" id="6342351at2"/>
<dbReference type="EMBL" id="QFFI01000084">
    <property type="protein sequence ID" value="PWG60897.1"/>
    <property type="molecule type" value="Genomic_DNA"/>
</dbReference>
<proteinExistence type="predicted"/>
<evidence type="ECO:0000313" key="2">
    <source>
        <dbReference type="Proteomes" id="UP000245474"/>
    </source>
</evidence>
<keyword evidence="2" id="KW-1185">Reference proteome</keyword>
<dbReference type="Proteomes" id="UP000245474">
    <property type="component" value="Unassembled WGS sequence"/>
</dbReference>
<sequence>AWVEGEPTLPRDYLSLLHGVRADAFSILAAGGSRHAHGSSSWKLDEEVRKQYAWHVNHVLPALHPFASDERLRSKLADPAAPALDMTQVLYRARKVVVTDLPAHLFGVAAALVHELLRIRLREAVLGYAHHRAEGWGRDRFTFLAIDEYQQHVHFAPGGASSGLLDDNLWLDRSRSSGHINLLATQGVASLAARLPGGCPPATVESLLQNCGTTIAFATHDPHTLAHLQTQAGPAAREAVLDACGVRLRQGQAVVVSHQLERHGGPVCATVRAGATAGYPHMASGLHQPLPEVAADRFAPPATVMLDNPIGPSHGDIEPWANWLIGGADYRVDELRDLLRG</sequence>
<evidence type="ECO:0008006" key="3">
    <source>
        <dbReference type="Google" id="ProtNLM"/>
    </source>
</evidence>
<evidence type="ECO:0000313" key="1">
    <source>
        <dbReference type="EMBL" id="PWG60897.1"/>
    </source>
</evidence>
<accession>A0A2U2MVL0</accession>
<reference evidence="1 2" key="1">
    <citation type="submission" date="2018-05" db="EMBL/GenBank/DDBJ databases">
        <title>Spiribacter halobius sp. nov., a moderately halophilic bacterium isolated from marine solar saltern.</title>
        <authorList>
            <person name="Zheng W.-S."/>
            <person name="Lu D.-C."/>
            <person name="Du Z.-J."/>
        </authorList>
    </citation>
    <scope>NUCLEOTIDE SEQUENCE [LARGE SCALE GENOMIC DNA]</scope>
    <source>
        <strain evidence="1 2">E85</strain>
    </source>
</reference>
<protein>
    <recommendedName>
        <fullName evidence="3">TraD/TraG TraM recognition site domain-containing protein</fullName>
    </recommendedName>
</protein>
<feature type="non-terminal residue" evidence="1">
    <location>
        <position position="341"/>
    </location>
</feature>
<dbReference type="AlphaFoldDB" id="A0A2U2MVL0"/>
<dbReference type="Gene3D" id="3.40.50.300">
    <property type="entry name" value="P-loop containing nucleotide triphosphate hydrolases"/>
    <property type="match status" value="1"/>
</dbReference>
<dbReference type="InterPro" id="IPR027417">
    <property type="entry name" value="P-loop_NTPase"/>
</dbReference>
<dbReference type="RefSeq" id="WP_158280504.1">
    <property type="nucleotide sequence ID" value="NZ_QFFI01000084.1"/>
</dbReference>